<dbReference type="Pfam" id="PF13460">
    <property type="entry name" value="NAD_binding_10"/>
    <property type="match status" value="1"/>
</dbReference>
<evidence type="ECO:0000313" key="3">
    <source>
        <dbReference type="Proteomes" id="UP000772196"/>
    </source>
</evidence>
<dbReference type="Gene3D" id="3.40.50.720">
    <property type="entry name" value="NAD(P)-binding Rossmann-like Domain"/>
    <property type="match status" value="1"/>
</dbReference>
<evidence type="ECO:0000259" key="1">
    <source>
        <dbReference type="Pfam" id="PF13460"/>
    </source>
</evidence>
<organism evidence="2 3">
    <name type="scientific">Streptomyces physcomitrii</name>
    <dbReference type="NCBI Taxonomy" id="2724184"/>
    <lineage>
        <taxon>Bacteria</taxon>
        <taxon>Bacillati</taxon>
        <taxon>Actinomycetota</taxon>
        <taxon>Actinomycetes</taxon>
        <taxon>Kitasatosporales</taxon>
        <taxon>Streptomycetaceae</taxon>
        <taxon>Streptomyces</taxon>
    </lineage>
</organism>
<sequence>MANNGILVLGGTGKTGRRLVSTLRARGAEVRAASRSGEVRFDWDDRSTWAPAFTGVRAAYVVDLQDKPGQWDAETQIRALAEQAVAQGVERLVLLQARVHGLVGGKDLKAGEGAVRESGAEWTILRPNWFFQNFDEGVLFDAVLAGELRLPAGQGREPFVDAGDVAEVAAAALLEDGHQGQIHELSGPASLSLAEAAALLSEASGREIRYVPVDHQEYVDELVSYEVPADYALFVADLVAQIRDNHNTATTPTVERILGRPPRDFADFAKSAAADGVWQD</sequence>
<gene>
    <name evidence="2" type="ORF">HFV08_01640</name>
</gene>
<dbReference type="RefSeq" id="WP_168535051.1">
    <property type="nucleotide sequence ID" value="NZ_JAAWWP010000001.1"/>
</dbReference>
<dbReference type="Proteomes" id="UP000772196">
    <property type="component" value="Unassembled WGS sequence"/>
</dbReference>
<feature type="domain" description="NAD(P)-binding" evidence="1">
    <location>
        <begin position="10"/>
        <end position="175"/>
    </location>
</feature>
<dbReference type="Gene3D" id="3.90.25.10">
    <property type="entry name" value="UDP-galactose 4-epimerase, domain 1"/>
    <property type="match status" value="1"/>
</dbReference>
<keyword evidence="3" id="KW-1185">Reference proteome</keyword>
<dbReference type="PANTHER" id="PTHR43162:SF1">
    <property type="entry name" value="PRESTALK A DIFFERENTIATION PROTEIN A"/>
    <property type="match status" value="1"/>
</dbReference>
<dbReference type="InterPro" id="IPR051604">
    <property type="entry name" value="Ergot_Alk_Oxidoreductase"/>
</dbReference>
<protein>
    <submittedName>
        <fullName evidence="2">NAD(P)H-binding protein</fullName>
    </submittedName>
</protein>
<comment type="caution">
    <text evidence="2">The sequence shown here is derived from an EMBL/GenBank/DDBJ whole genome shotgun (WGS) entry which is preliminary data.</text>
</comment>
<reference evidence="2 3" key="1">
    <citation type="submission" date="2020-04" db="EMBL/GenBank/DDBJ databases">
        <title>Phylogenetic Diversity and Antibacterial Activity against Ralstonia solanacearum of Endophytic Actinomycete Isolated from Moss.</title>
        <authorList>
            <person name="Zhuang X."/>
        </authorList>
    </citation>
    <scope>NUCLEOTIDE SEQUENCE [LARGE SCALE GENOMIC DNA]</scope>
    <source>
        <strain evidence="2 3">LD120</strain>
    </source>
</reference>
<proteinExistence type="predicted"/>
<dbReference type="InterPro" id="IPR036291">
    <property type="entry name" value="NAD(P)-bd_dom_sf"/>
</dbReference>
<dbReference type="EMBL" id="JAAWWP010000001">
    <property type="protein sequence ID" value="NKI39973.1"/>
    <property type="molecule type" value="Genomic_DNA"/>
</dbReference>
<dbReference type="PANTHER" id="PTHR43162">
    <property type="match status" value="1"/>
</dbReference>
<evidence type="ECO:0000313" key="2">
    <source>
        <dbReference type="EMBL" id="NKI39973.1"/>
    </source>
</evidence>
<dbReference type="SUPFAM" id="SSF51735">
    <property type="entry name" value="NAD(P)-binding Rossmann-fold domains"/>
    <property type="match status" value="1"/>
</dbReference>
<dbReference type="InterPro" id="IPR016040">
    <property type="entry name" value="NAD(P)-bd_dom"/>
</dbReference>
<accession>A0ABX1GV72</accession>
<name>A0ABX1GV72_9ACTN</name>